<dbReference type="EMBL" id="CP072793">
    <property type="protein sequence ID" value="QTR54512.1"/>
    <property type="molecule type" value="Genomic_DNA"/>
</dbReference>
<keyword evidence="7" id="KW-0997">Cell inner membrane</keyword>
<dbReference type="GO" id="GO:0032153">
    <property type="term" value="C:cell division site"/>
    <property type="evidence" value="ECO:0007669"/>
    <property type="project" value="UniProtKB-UniRule"/>
</dbReference>
<dbReference type="PANTHER" id="PTHR37485:SF1">
    <property type="entry name" value="CELL DIVISION PROTEIN FTSB"/>
    <property type="match status" value="1"/>
</dbReference>
<feature type="topological domain" description="Periplasmic" evidence="7">
    <location>
        <begin position="25"/>
        <end position="113"/>
    </location>
</feature>
<evidence type="ECO:0000256" key="2">
    <source>
        <dbReference type="ARBA" id="ARBA00022618"/>
    </source>
</evidence>
<dbReference type="GO" id="GO:0030428">
    <property type="term" value="C:cell septum"/>
    <property type="evidence" value="ECO:0007669"/>
    <property type="project" value="TreeGrafter"/>
</dbReference>
<evidence type="ECO:0000256" key="6">
    <source>
        <dbReference type="ARBA" id="ARBA00023306"/>
    </source>
</evidence>
<accession>A0A975FB08</accession>
<keyword evidence="4 7" id="KW-1133">Transmembrane helix</keyword>
<reference evidence="9" key="1">
    <citation type="submission" date="2021-04" db="EMBL/GenBank/DDBJ databases">
        <title>Genomics, taxonomy and metabolism of representatives of sulfur bacteria of the genus Thiothrix: Thiothrix fructosivorans QT, Thiothrix unzii A1T and three new species, Thiothrix subterranea sp. nov., Thiothrix litoralis sp. nov. and 'Candidatus Thiothrix anitrata' sp. nov.</title>
        <authorList>
            <person name="Ravin N.V."/>
            <person name="Smolyakov D."/>
            <person name="Rudenko T.S."/>
            <person name="Mardanov A.V."/>
            <person name="Beletsky A.V."/>
            <person name="Markov N.D."/>
            <person name="Fomenkov A.I."/>
            <person name="Roberts R.J."/>
            <person name="Karnachuk O.V."/>
            <person name="Novikov A."/>
            <person name="Grabovich M.Y."/>
        </authorList>
    </citation>
    <scope>NUCLEOTIDE SEQUENCE</scope>
    <source>
        <strain evidence="9">A1</strain>
    </source>
</reference>
<dbReference type="Proteomes" id="UP000672009">
    <property type="component" value="Chromosome"/>
</dbReference>
<dbReference type="InterPro" id="IPR007060">
    <property type="entry name" value="FtsL/DivIC"/>
</dbReference>
<evidence type="ECO:0000256" key="8">
    <source>
        <dbReference type="SAM" id="MobiDB-lite"/>
    </source>
</evidence>
<keyword evidence="2 7" id="KW-0132">Cell division</keyword>
<gene>
    <name evidence="7" type="primary">ftsB</name>
    <name evidence="9" type="ORF">J9260_05315</name>
</gene>
<keyword evidence="1 7" id="KW-1003">Cell membrane</keyword>
<evidence type="ECO:0000256" key="7">
    <source>
        <dbReference type="HAMAP-Rule" id="MF_00599"/>
    </source>
</evidence>
<dbReference type="PANTHER" id="PTHR37485">
    <property type="entry name" value="CELL DIVISION PROTEIN FTSB"/>
    <property type="match status" value="1"/>
</dbReference>
<dbReference type="AlphaFoldDB" id="A0A975FB08"/>
<comment type="similarity">
    <text evidence="7">Belongs to the FtsB family.</text>
</comment>
<comment type="function">
    <text evidence="7">Essential cell division protein. May link together the upstream cell division proteins, which are predominantly cytoplasmic, with the downstream cell division proteins, which are predominantly periplasmic.</text>
</comment>
<proteinExistence type="inferred from homology"/>
<dbReference type="GO" id="GO:0005886">
    <property type="term" value="C:plasma membrane"/>
    <property type="evidence" value="ECO:0007669"/>
    <property type="project" value="UniProtKB-SubCell"/>
</dbReference>
<evidence type="ECO:0000256" key="5">
    <source>
        <dbReference type="ARBA" id="ARBA00023136"/>
    </source>
</evidence>
<keyword evidence="6 7" id="KW-0131">Cell cycle</keyword>
<evidence type="ECO:0000313" key="10">
    <source>
        <dbReference type="Proteomes" id="UP000672009"/>
    </source>
</evidence>
<organism evidence="9 10">
    <name type="scientific">Thiothrix unzii</name>
    <dbReference type="NCBI Taxonomy" id="111769"/>
    <lineage>
        <taxon>Bacteria</taxon>
        <taxon>Pseudomonadati</taxon>
        <taxon>Pseudomonadota</taxon>
        <taxon>Gammaproteobacteria</taxon>
        <taxon>Thiotrichales</taxon>
        <taxon>Thiotrichaceae</taxon>
        <taxon>Thiothrix</taxon>
    </lineage>
</organism>
<dbReference type="Pfam" id="PF04977">
    <property type="entry name" value="DivIC"/>
    <property type="match status" value="1"/>
</dbReference>
<name>A0A975FB08_9GAMM</name>
<evidence type="ECO:0000256" key="1">
    <source>
        <dbReference type="ARBA" id="ARBA00022475"/>
    </source>
</evidence>
<feature type="topological domain" description="Cytoplasmic" evidence="7">
    <location>
        <begin position="1"/>
        <end position="6"/>
    </location>
</feature>
<protein>
    <recommendedName>
        <fullName evidence="7">Cell division protein FtsB</fullName>
    </recommendedName>
</protein>
<feature type="region of interest" description="Disordered" evidence="8">
    <location>
        <begin position="94"/>
        <end position="113"/>
    </location>
</feature>
<keyword evidence="10" id="KW-1185">Reference proteome</keyword>
<keyword evidence="5 7" id="KW-0472">Membrane</keyword>
<dbReference type="InterPro" id="IPR023081">
    <property type="entry name" value="Cell_div_FtsB"/>
</dbReference>
<evidence type="ECO:0000256" key="3">
    <source>
        <dbReference type="ARBA" id="ARBA00022692"/>
    </source>
</evidence>
<comment type="subunit">
    <text evidence="7">Part of a complex composed of FtsB, FtsL and FtsQ.</text>
</comment>
<comment type="subcellular location">
    <subcellularLocation>
        <location evidence="7">Cell inner membrane</location>
        <topology evidence="7">Single-pass type II membrane protein</topology>
    </subcellularLocation>
    <text evidence="7">Localizes to the division septum.</text>
</comment>
<evidence type="ECO:0000256" key="4">
    <source>
        <dbReference type="ARBA" id="ARBA00022989"/>
    </source>
</evidence>
<evidence type="ECO:0000313" key="9">
    <source>
        <dbReference type="EMBL" id="QTR54512.1"/>
    </source>
</evidence>
<sequence>MTMTRTLLLILSLLLFGLFVRLWVGAGSYPDIWRWEAQIDKQNTENDEQAEINRKLQADIVGLTKDTSTIEGHARSELGMVKRGETFYQVILKSDAQSPSPLPPPIPEKPHVE</sequence>
<dbReference type="GO" id="GO:0043093">
    <property type="term" value="P:FtsZ-dependent cytokinesis"/>
    <property type="evidence" value="ECO:0007669"/>
    <property type="project" value="UniProtKB-UniRule"/>
</dbReference>
<dbReference type="KEGG" id="tun:J9260_05315"/>
<keyword evidence="3 7" id="KW-0812">Transmembrane</keyword>
<dbReference type="HAMAP" id="MF_00599">
    <property type="entry name" value="FtsB"/>
    <property type="match status" value="1"/>
</dbReference>